<feature type="region of interest" description="Disordered" evidence="1">
    <location>
        <begin position="1"/>
        <end position="22"/>
    </location>
</feature>
<proteinExistence type="predicted"/>
<dbReference type="EMBL" id="OX395143">
    <property type="protein sequence ID" value="CAI5797587.1"/>
    <property type="molecule type" value="Genomic_DNA"/>
</dbReference>
<dbReference type="AlphaFoldDB" id="A0AA35PUT7"/>
<dbReference type="PANTHER" id="PTHR35666:SF1">
    <property type="entry name" value="SIMILAR TO RIKEN CDNA 4921536K21"/>
    <property type="match status" value="1"/>
</dbReference>
<accession>A0AA35PUT7</accession>
<sequence length="167" mass="19265">MAQRSPVQSPVRGGAMEAGKPEDAPPAVVTFFQPHVGGQVLVLFSLLSGSEAVLKRFLPKSHLSKVIIRDNISVQRVHDIKLKHIEESKRKMGNLFDQMMKKFVHDQQKKMNRWKKEYGHYQRMLEKIDQRAWLKAHTSTFALPELTKAKDVTGWKNVNLPQQNRLR</sequence>
<protein>
    <submittedName>
        <fullName evidence="2">Uncharacterized protein</fullName>
    </submittedName>
</protein>
<evidence type="ECO:0000313" key="2">
    <source>
        <dbReference type="EMBL" id="CAI5797587.1"/>
    </source>
</evidence>
<dbReference type="InterPro" id="IPR038935">
    <property type="entry name" value="C5orf52"/>
</dbReference>
<keyword evidence="3" id="KW-1185">Reference proteome</keyword>
<evidence type="ECO:0000313" key="3">
    <source>
        <dbReference type="Proteomes" id="UP001178461"/>
    </source>
</evidence>
<organism evidence="2 3">
    <name type="scientific">Podarcis lilfordi</name>
    <name type="common">Lilford's wall lizard</name>
    <dbReference type="NCBI Taxonomy" id="74358"/>
    <lineage>
        <taxon>Eukaryota</taxon>
        <taxon>Metazoa</taxon>
        <taxon>Chordata</taxon>
        <taxon>Craniata</taxon>
        <taxon>Vertebrata</taxon>
        <taxon>Euteleostomi</taxon>
        <taxon>Lepidosauria</taxon>
        <taxon>Squamata</taxon>
        <taxon>Bifurcata</taxon>
        <taxon>Unidentata</taxon>
        <taxon>Episquamata</taxon>
        <taxon>Laterata</taxon>
        <taxon>Lacertibaenia</taxon>
        <taxon>Lacertidae</taxon>
        <taxon>Podarcis</taxon>
    </lineage>
</organism>
<dbReference type="Pfam" id="PF17666">
    <property type="entry name" value="DUF5528"/>
    <property type="match status" value="1"/>
</dbReference>
<gene>
    <name evidence="2" type="ORF">PODLI_1B012942</name>
</gene>
<name>A0AA35PUT7_9SAUR</name>
<dbReference type="Proteomes" id="UP001178461">
    <property type="component" value="Chromosome 16"/>
</dbReference>
<dbReference type="PANTHER" id="PTHR35666">
    <property type="entry name" value="SIMILAR TO RIKEN CDNA 4921536K21"/>
    <property type="match status" value="1"/>
</dbReference>
<reference evidence="2" key="1">
    <citation type="submission" date="2022-12" db="EMBL/GenBank/DDBJ databases">
        <authorList>
            <person name="Alioto T."/>
            <person name="Alioto T."/>
            <person name="Gomez Garrido J."/>
        </authorList>
    </citation>
    <scope>NUCLEOTIDE SEQUENCE</scope>
</reference>
<evidence type="ECO:0000256" key="1">
    <source>
        <dbReference type="SAM" id="MobiDB-lite"/>
    </source>
</evidence>